<proteinExistence type="predicted"/>
<comment type="caution">
    <text evidence="1">The sequence shown here is derived from an EMBL/GenBank/DDBJ whole genome shotgun (WGS) entry which is preliminary data.</text>
</comment>
<dbReference type="Proteomes" id="UP000828048">
    <property type="component" value="Chromosome 10"/>
</dbReference>
<dbReference type="EMBL" id="CM037160">
    <property type="protein sequence ID" value="KAH7840344.1"/>
    <property type="molecule type" value="Genomic_DNA"/>
</dbReference>
<name>A0ACB7XHR0_9ERIC</name>
<evidence type="ECO:0000313" key="1">
    <source>
        <dbReference type="EMBL" id="KAH7840344.1"/>
    </source>
</evidence>
<accession>A0ACB7XHR0</accession>
<sequence length="449" mass="52163">MAEGNSVELLKQLEDILDSDPLIDEVGFIHPTQFVMLDGEADASLASSVGTTLQSEDGVLLPRVSEVNALETVFWCRDHKLGISTQVLLPLYNAAKHAFMAALERYKSHGSVSTKKDESEGNDMSSCFSPSLNILENELMRHSRALLLLSCDFGTAWNSRKLVLSKKNYLQIFFGELFLSAMVLSYAPKSESSWSHRRWVIKMIAGKCSNLREIVEKETELVTRIVEKRKMNYRAWNHCCWLVSYMSGEQVLEELNNSRDWARLHIADNSCFHYRTRLLLKMLEESRDEENLTASPGHSAELRRLWKEELDWNELLIKRYIGREALWLHRRFLSLCWIKYFATDIHDVACHSYHKDNTSHEIDVFMDDELRLVRSCSTMQDNVFEDFQAHSTYSATYLLWLIKHISESLEIELQEKLPLEELKTVMNDVCPEKLFLWHSLRCEMKHVVS</sequence>
<evidence type="ECO:0000313" key="2">
    <source>
        <dbReference type="Proteomes" id="UP000828048"/>
    </source>
</evidence>
<reference evidence="1 2" key="1">
    <citation type="journal article" date="2021" name="Hortic Res">
        <title>High-quality reference genome and annotation aids understanding of berry development for evergreen blueberry (Vaccinium darrowii).</title>
        <authorList>
            <person name="Yu J."/>
            <person name="Hulse-Kemp A.M."/>
            <person name="Babiker E."/>
            <person name="Staton M."/>
        </authorList>
    </citation>
    <scope>NUCLEOTIDE SEQUENCE [LARGE SCALE GENOMIC DNA]</scope>
    <source>
        <strain evidence="2">cv. NJ 8807/NJ 8810</strain>
        <tissue evidence="1">Young leaf</tissue>
    </source>
</reference>
<protein>
    <submittedName>
        <fullName evidence="1">Uncharacterized protein</fullName>
    </submittedName>
</protein>
<organism evidence="1 2">
    <name type="scientific">Vaccinium darrowii</name>
    <dbReference type="NCBI Taxonomy" id="229202"/>
    <lineage>
        <taxon>Eukaryota</taxon>
        <taxon>Viridiplantae</taxon>
        <taxon>Streptophyta</taxon>
        <taxon>Embryophyta</taxon>
        <taxon>Tracheophyta</taxon>
        <taxon>Spermatophyta</taxon>
        <taxon>Magnoliopsida</taxon>
        <taxon>eudicotyledons</taxon>
        <taxon>Gunneridae</taxon>
        <taxon>Pentapetalae</taxon>
        <taxon>asterids</taxon>
        <taxon>Ericales</taxon>
        <taxon>Ericaceae</taxon>
        <taxon>Vaccinioideae</taxon>
        <taxon>Vaccinieae</taxon>
        <taxon>Vaccinium</taxon>
    </lineage>
</organism>
<gene>
    <name evidence="1" type="ORF">Vadar_015757</name>
</gene>
<keyword evidence="2" id="KW-1185">Reference proteome</keyword>